<name>A0ACD5GXJ4_9CYAN</name>
<proteinExistence type="predicted"/>
<accession>A0ACD5GXJ4</accession>
<gene>
    <name evidence="1" type="ORF">BH720_009055</name>
</gene>
<evidence type="ECO:0000313" key="1">
    <source>
        <dbReference type="EMBL" id="XPM65713.1"/>
    </source>
</evidence>
<organism evidence="1 2">
    <name type="scientific">Desertifilum tharense IPPAS B-1220</name>
    <dbReference type="NCBI Taxonomy" id="1781255"/>
    <lineage>
        <taxon>Bacteria</taxon>
        <taxon>Bacillati</taxon>
        <taxon>Cyanobacteriota</taxon>
        <taxon>Cyanophyceae</taxon>
        <taxon>Desertifilales</taxon>
        <taxon>Desertifilaceae</taxon>
        <taxon>Desertifilum</taxon>
    </lineage>
</organism>
<keyword evidence="2" id="KW-1185">Reference proteome</keyword>
<protein>
    <submittedName>
        <fullName evidence="1">Uncharacterized protein</fullName>
    </submittedName>
</protein>
<dbReference type="Proteomes" id="UP000095472">
    <property type="component" value="Chromosome"/>
</dbReference>
<sequence>MLVVIAMAAIMAAIAAPGWLSFTNQQRVNVVREEVFRALQDAQREARRTKLSYSVSLRVEPPGTYQ</sequence>
<dbReference type="EMBL" id="CP182909">
    <property type="protein sequence ID" value="XPM65713.1"/>
    <property type="molecule type" value="Genomic_DNA"/>
</dbReference>
<evidence type="ECO:0000313" key="2">
    <source>
        <dbReference type="Proteomes" id="UP000095472"/>
    </source>
</evidence>
<reference evidence="1 2" key="1">
    <citation type="journal article" date="2016" name="Genome Announc.">
        <title>Draft Genome Sequence of the Thermotolerant Cyanobacterium Desertifilum sp. IPPAS B-1220.</title>
        <authorList>
            <person name="Mironov K.S."/>
            <person name="Sinetova M.A."/>
            <person name="Bolatkhan K."/>
            <person name="Zayadan B.K."/>
            <person name="Ustinova V.V."/>
            <person name="Kupriyanova E.V."/>
            <person name="Skrypnik A.N."/>
            <person name="Gogoleva N.E."/>
            <person name="Gogolev Y.V."/>
            <person name="Los D.A."/>
        </authorList>
    </citation>
    <scope>NUCLEOTIDE SEQUENCE [LARGE SCALE GENOMIC DNA]</scope>
    <source>
        <strain evidence="1 2">IPPAS B-1220</strain>
    </source>
</reference>